<dbReference type="EMBL" id="CP089291">
    <property type="protein sequence ID" value="UOF89429.1"/>
    <property type="molecule type" value="Genomic_DNA"/>
</dbReference>
<dbReference type="PROSITE" id="PS50975">
    <property type="entry name" value="ATP_GRASP"/>
    <property type="match status" value="1"/>
</dbReference>
<dbReference type="InterPro" id="IPR026838">
    <property type="entry name" value="YheC/D"/>
</dbReference>
<accession>A0ABY4CGL1</accession>
<feature type="domain" description="ATP-grasp" evidence="2">
    <location>
        <begin position="210"/>
        <end position="447"/>
    </location>
</feature>
<dbReference type="SUPFAM" id="SSF56059">
    <property type="entry name" value="Glutathione synthetase ATP-binding domain-like"/>
    <property type="match status" value="1"/>
</dbReference>
<proteinExistence type="predicted"/>
<keyword evidence="4" id="KW-1185">Reference proteome</keyword>
<dbReference type="RefSeq" id="WP_347436117.1">
    <property type="nucleotide sequence ID" value="NZ_CP089291.1"/>
</dbReference>
<organism evidence="3 4">
    <name type="scientific">Fodinisporobacter ferrooxydans</name>
    <dbReference type="NCBI Taxonomy" id="2901836"/>
    <lineage>
        <taxon>Bacteria</taxon>
        <taxon>Bacillati</taxon>
        <taxon>Bacillota</taxon>
        <taxon>Bacilli</taxon>
        <taxon>Bacillales</taxon>
        <taxon>Alicyclobacillaceae</taxon>
        <taxon>Fodinisporobacter</taxon>
    </lineage>
</organism>
<evidence type="ECO:0000256" key="1">
    <source>
        <dbReference type="PROSITE-ProRule" id="PRU00409"/>
    </source>
</evidence>
<dbReference type="InterPro" id="IPR011761">
    <property type="entry name" value="ATP-grasp"/>
</dbReference>
<dbReference type="Pfam" id="PF14398">
    <property type="entry name" value="ATPgrasp_YheCD"/>
    <property type="match status" value="1"/>
</dbReference>
<reference evidence="3" key="1">
    <citation type="submission" date="2021-12" db="EMBL/GenBank/DDBJ databases">
        <title>Alicyclobacillaceae gen. nov., sp. nov., isolated from chalcocite enrichment system.</title>
        <authorList>
            <person name="Jiang Z."/>
        </authorList>
    </citation>
    <scope>NUCLEOTIDE SEQUENCE</scope>
    <source>
        <strain evidence="3">MYW30-H2</strain>
    </source>
</reference>
<dbReference type="Gene3D" id="3.30.470.20">
    <property type="entry name" value="ATP-grasp fold, B domain"/>
    <property type="match status" value="1"/>
</dbReference>
<evidence type="ECO:0000313" key="4">
    <source>
        <dbReference type="Proteomes" id="UP000830167"/>
    </source>
</evidence>
<keyword evidence="1" id="KW-0547">Nucleotide-binding</keyword>
<name>A0ABY4CGL1_9BACL</name>
<protein>
    <submittedName>
        <fullName evidence="3">YheC/YheD family protein</fullName>
    </submittedName>
</protein>
<evidence type="ECO:0000313" key="3">
    <source>
        <dbReference type="EMBL" id="UOF89429.1"/>
    </source>
</evidence>
<dbReference type="Proteomes" id="UP000830167">
    <property type="component" value="Chromosome"/>
</dbReference>
<evidence type="ECO:0000259" key="2">
    <source>
        <dbReference type="PROSITE" id="PS50975"/>
    </source>
</evidence>
<gene>
    <name evidence="3" type="ORF">LSG31_16205</name>
</gene>
<sequence>MQHSLICHVQMDSTWPGCQVGLPKRLFKQLSCKPGTRMRIKISSQSVHAVIRATTREEVVFSNRIGQRLHFQGGRISVRKKGDTLEFGPVIALYVVGSPENQPPFPNMTRMVCDTIRIGEEKGMYVYAVIPGGISVREQRAFGARGTSYDKWIWCEQPYPDIVIRKAATFPKGVYRQAKTDLNILDKSGDIMFMAKDIGDKWSVYRWLWNYEPLRKHLPYTELYKKQSQQVVDLLEQYQSLYVKPVRGTQGKGIYKLTNGKHNGIIRIENTAIPSQMQKIKRTDLLKNKQMLPISSQSYLLQQSLHLLKHQNHLTDFRWMIQKLPNQNWEITARICRIGREKTISTNIHTGGQAVLAEQWLYGHSNLLPRSTKEILEEMDEIARSVAVAIDQKVGGVLELGVDLGVDRNGRIWIIEVNPRPGRKMLRLCQPEVRQLSLLRPLEYAKYAKGF</sequence>
<keyword evidence="1" id="KW-0067">ATP-binding</keyword>